<dbReference type="RefSeq" id="WP_013629228.1">
    <property type="nucleotide sequence ID" value="NC_015174.1"/>
</dbReference>
<dbReference type="Proteomes" id="UP000006860">
    <property type="component" value="Chromosome"/>
</dbReference>
<dbReference type="OrthoDB" id="215101at2"/>
<dbReference type="KEGG" id="pbs:Plabr_2907"/>
<keyword evidence="2" id="KW-1185">Reference proteome</keyword>
<protein>
    <recommendedName>
        <fullName evidence="3">NUDIX hydrolase</fullName>
    </recommendedName>
</protein>
<gene>
    <name evidence="1" type="ordered locus">Plabr_2907</name>
</gene>
<name>F0SFP6_RUBBR</name>
<dbReference type="STRING" id="756272.Plabr_2907"/>
<organism evidence="1 2">
    <name type="scientific">Rubinisphaera brasiliensis (strain ATCC 49424 / DSM 5305 / JCM 21570 / IAM 15109 / NBRC 103401 / IFAM 1448)</name>
    <name type="common">Planctomyces brasiliensis</name>
    <dbReference type="NCBI Taxonomy" id="756272"/>
    <lineage>
        <taxon>Bacteria</taxon>
        <taxon>Pseudomonadati</taxon>
        <taxon>Planctomycetota</taxon>
        <taxon>Planctomycetia</taxon>
        <taxon>Planctomycetales</taxon>
        <taxon>Planctomycetaceae</taxon>
        <taxon>Rubinisphaera</taxon>
    </lineage>
</organism>
<sequence length="152" mass="17821">MNSFVGSVALVRHPEDEENRWLLKWSDTELQYRMIIAKRLEGETYRECLDREIAWELELRQNRDYLISNMSRLHIEEILQLDDECHGTFFLLEFFAVDLYGKTSKASVEANPALRWISTQEILAGQTQQGEGIDRHLVALLKKFELIGRHKG</sequence>
<proteinExistence type="predicted"/>
<accession>F0SFP6</accession>
<dbReference type="HOGENOM" id="CLU_1720986_0_0_0"/>
<evidence type="ECO:0000313" key="2">
    <source>
        <dbReference type="Proteomes" id="UP000006860"/>
    </source>
</evidence>
<dbReference type="EMBL" id="CP002546">
    <property type="protein sequence ID" value="ADY60506.1"/>
    <property type="molecule type" value="Genomic_DNA"/>
</dbReference>
<evidence type="ECO:0008006" key="3">
    <source>
        <dbReference type="Google" id="ProtNLM"/>
    </source>
</evidence>
<evidence type="ECO:0000313" key="1">
    <source>
        <dbReference type="EMBL" id="ADY60506.1"/>
    </source>
</evidence>
<reference evidence="2" key="1">
    <citation type="submission" date="2011-02" db="EMBL/GenBank/DDBJ databases">
        <title>The complete genome of Planctomyces brasiliensis DSM 5305.</title>
        <authorList>
            <person name="Lucas S."/>
            <person name="Copeland A."/>
            <person name="Lapidus A."/>
            <person name="Bruce D."/>
            <person name="Goodwin L."/>
            <person name="Pitluck S."/>
            <person name="Kyrpides N."/>
            <person name="Mavromatis K."/>
            <person name="Pagani I."/>
            <person name="Ivanova N."/>
            <person name="Ovchinnikova G."/>
            <person name="Lu M."/>
            <person name="Detter J.C."/>
            <person name="Han C."/>
            <person name="Land M."/>
            <person name="Hauser L."/>
            <person name="Markowitz V."/>
            <person name="Cheng J.-F."/>
            <person name="Hugenholtz P."/>
            <person name="Woyke T."/>
            <person name="Wu D."/>
            <person name="Tindall B."/>
            <person name="Pomrenke H.G."/>
            <person name="Brambilla E."/>
            <person name="Klenk H.-P."/>
            <person name="Eisen J.A."/>
        </authorList>
    </citation>
    <scope>NUCLEOTIDE SEQUENCE [LARGE SCALE GENOMIC DNA]</scope>
    <source>
        <strain evidence="2">ATCC 49424 / DSM 5305 / JCM 21570 / NBRC 103401 / IFAM 1448</strain>
    </source>
</reference>
<dbReference type="AlphaFoldDB" id="F0SFP6"/>